<dbReference type="AlphaFoldDB" id="A0A939GH04"/>
<protein>
    <submittedName>
        <fullName evidence="1">Uncharacterized protein</fullName>
    </submittedName>
</protein>
<evidence type="ECO:0000313" key="2">
    <source>
        <dbReference type="Proteomes" id="UP000664034"/>
    </source>
</evidence>
<proteinExistence type="predicted"/>
<gene>
    <name evidence="1" type="ORF">J2I47_08755</name>
</gene>
<reference evidence="1" key="1">
    <citation type="submission" date="2021-03" db="EMBL/GenBank/DDBJ databases">
        <title>Fibrella sp. HMF5335 genome sequencing and assembly.</title>
        <authorList>
            <person name="Kang H."/>
            <person name="Kim H."/>
            <person name="Bae S."/>
            <person name="Joh K."/>
        </authorList>
    </citation>
    <scope>NUCLEOTIDE SEQUENCE</scope>
    <source>
        <strain evidence="1">HMF5335</strain>
    </source>
</reference>
<dbReference type="Proteomes" id="UP000664034">
    <property type="component" value="Unassembled WGS sequence"/>
</dbReference>
<name>A0A939GH04_9BACT</name>
<sequence length="60" mass="6860">MEAVLITVRNEADRHRVEEILRDVEGVTGIRVIDEVTKLAEPSLGVEWNSEADQRWDSLL</sequence>
<keyword evidence="2" id="KW-1185">Reference proteome</keyword>
<accession>A0A939GH04</accession>
<comment type="caution">
    <text evidence="1">The sequence shown here is derived from an EMBL/GenBank/DDBJ whole genome shotgun (WGS) entry which is preliminary data.</text>
</comment>
<dbReference type="EMBL" id="JAFMYV010000003">
    <property type="protein sequence ID" value="MBO0936630.1"/>
    <property type="molecule type" value="Genomic_DNA"/>
</dbReference>
<evidence type="ECO:0000313" key="1">
    <source>
        <dbReference type="EMBL" id="MBO0936630.1"/>
    </source>
</evidence>
<organism evidence="1 2">
    <name type="scientific">Fibrella rubiginis</name>
    <dbReference type="NCBI Taxonomy" id="2817060"/>
    <lineage>
        <taxon>Bacteria</taxon>
        <taxon>Pseudomonadati</taxon>
        <taxon>Bacteroidota</taxon>
        <taxon>Cytophagia</taxon>
        <taxon>Cytophagales</taxon>
        <taxon>Spirosomataceae</taxon>
        <taxon>Fibrella</taxon>
    </lineage>
</organism>
<dbReference type="RefSeq" id="WP_207364178.1">
    <property type="nucleotide sequence ID" value="NZ_JAFMYV010000003.1"/>
</dbReference>